<protein>
    <submittedName>
        <fullName evidence="2">Uncharacterized protein</fullName>
    </submittedName>
</protein>
<organism evidence="2 3">
    <name type="scientific">Streptomyces dysideae</name>
    <dbReference type="NCBI Taxonomy" id="909626"/>
    <lineage>
        <taxon>Bacteria</taxon>
        <taxon>Bacillati</taxon>
        <taxon>Actinomycetota</taxon>
        <taxon>Actinomycetes</taxon>
        <taxon>Kitasatosporales</taxon>
        <taxon>Streptomycetaceae</taxon>
        <taxon>Streptomyces</taxon>
    </lineage>
</organism>
<reference evidence="2 3" key="1">
    <citation type="submission" date="2015-10" db="EMBL/GenBank/DDBJ databases">
        <title>Draft genome sequence of Streptomyces sp. RV15, isolated from a marine sponge.</title>
        <authorList>
            <person name="Ruckert C."/>
            <person name="Abdelmohsen U.R."/>
            <person name="Winkler A."/>
            <person name="Hentschel U."/>
            <person name="Kalinowski J."/>
            <person name="Kampfer P."/>
            <person name="Glaeser S."/>
        </authorList>
    </citation>
    <scope>NUCLEOTIDE SEQUENCE [LARGE SCALE GENOMIC DNA]</scope>
    <source>
        <strain evidence="2 3">RV15</strain>
    </source>
</reference>
<evidence type="ECO:0000313" key="3">
    <source>
        <dbReference type="Proteomes" id="UP000053260"/>
    </source>
</evidence>
<comment type="caution">
    <text evidence="2">The sequence shown here is derived from an EMBL/GenBank/DDBJ whole genome shotgun (WGS) entry which is preliminary data.</text>
</comment>
<dbReference type="InterPro" id="IPR057702">
    <property type="entry name" value="DUF7942"/>
</dbReference>
<dbReference type="Proteomes" id="UP000053260">
    <property type="component" value="Unassembled WGS sequence"/>
</dbReference>
<keyword evidence="3" id="KW-1185">Reference proteome</keyword>
<dbReference type="Pfam" id="PF25637">
    <property type="entry name" value="DUF7942"/>
    <property type="match status" value="1"/>
</dbReference>
<feature type="transmembrane region" description="Helical" evidence="1">
    <location>
        <begin position="47"/>
        <end position="65"/>
    </location>
</feature>
<keyword evidence="1" id="KW-0472">Membrane</keyword>
<keyword evidence="1" id="KW-1133">Transmembrane helix</keyword>
<evidence type="ECO:0000313" key="2">
    <source>
        <dbReference type="EMBL" id="KUO15467.1"/>
    </source>
</evidence>
<proteinExistence type="predicted"/>
<gene>
    <name evidence="2" type="ORF">AQJ91_40955</name>
</gene>
<dbReference type="EMBL" id="LMXB01000111">
    <property type="protein sequence ID" value="KUO15467.1"/>
    <property type="molecule type" value="Genomic_DNA"/>
</dbReference>
<dbReference type="AlphaFoldDB" id="A0A117RY19"/>
<feature type="transmembrane region" description="Helical" evidence="1">
    <location>
        <begin position="71"/>
        <end position="94"/>
    </location>
</feature>
<dbReference type="RefSeq" id="WP_067032968.1">
    <property type="nucleotide sequence ID" value="NZ_KQ949116.1"/>
</dbReference>
<keyword evidence="1" id="KW-0812">Transmembrane</keyword>
<sequence length="111" mass="11950">MAPAYRSRSLVRRILLNPAALGYLGLLAATGLFVAANVLFNDSADDLVLAALLFLPTLPTGLLFVSAGEWAAVGMAASGLFQAVLLGAVWNWLAQWRQNRNRRRRPSAPTS</sequence>
<dbReference type="NCBIfam" id="NF046119">
    <property type="entry name" value="memb_SCO4225"/>
    <property type="match status" value="1"/>
</dbReference>
<name>A0A117RY19_9ACTN</name>
<feature type="transmembrane region" description="Helical" evidence="1">
    <location>
        <begin position="20"/>
        <end position="40"/>
    </location>
</feature>
<accession>A0A117RY19</accession>
<evidence type="ECO:0000256" key="1">
    <source>
        <dbReference type="SAM" id="Phobius"/>
    </source>
</evidence>